<feature type="coiled-coil region" evidence="1">
    <location>
        <begin position="175"/>
        <end position="250"/>
    </location>
</feature>
<organism evidence="3 4">
    <name type="scientific">Anaeramoeba flamelloides</name>
    <dbReference type="NCBI Taxonomy" id="1746091"/>
    <lineage>
        <taxon>Eukaryota</taxon>
        <taxon>Metamonada</taxon>
        <taxon>Anaeramoebidae</taxon>
        <taxon>Anaeramoeba</taxon>
    </lineage>
</organism>
<dbReference type="Gene3D" id="3.30.160.60">
    <property type="entry name" value="Classic Zinc Finger"/>
    <property type="match status" value="1"/>
</dbReference>
<dbReference type="Pfam" id="PF00643">
    <property type="entry name" value="zf-B_box"/>
    <property type="match status" value="1"/>
</dbReference>
<evidence type="ECO:0000313" key="4">
    <source>
        <dbReference type="Proteomes" id="UP001150062"/>
    </source>
</evidence>
<accession>A0ABQ8Z275</accession>
<evidence type="ECO:0000259" key="2">
    <source>
        <dbReference type="PROSITE" id="PS00028"/>
    </source>
</evidence>
<dbReference type="InterPro" id="IPR047153">
    <property type="entry name" value="TRIM45/56/19-like"/>
</dbReference>
<evidence type="ECO:0000256" key="1">
    <source>
        <dbReference type="SAM" id="Coils"/>
    </source>
</evidence>
<dbReference type="InterPro" id="IPR000315">
    <property type="entry name" value="Znf_B-box"/>
</dbReference>
<protein>
    <submittedName>
        <fullName evidence="3">Tripartite motif-containing protein</fullName>
    </submittedName>
</protein>
<dbReference type="PROSITE" id="PS00028">
    <property type="entry name" value="ZINC_FINGER_C2H2_1"/>
    <property type="match status" value="1"/>
</dbReference>
<keyword evidence="4" id="KW-1185">Reference proteome</keyword>
<proteinExistence type="predicted"/>
<dbReference type="EMBL" id="JAOAOG010000073">
    <property type="protein sequence ID" value="KAJ6250827.1"/>
    <property type="molecule type" value="Genomic_DNA"/>
</dbReference>
<name>A0ABQ8Z275_9EUKA</name>
<dbReference type="Proteomes" id="UP001150062">
    <property type="component" value="Unassembled WGS sequence"/>
</dbReference>
<dbReference type="CDD" id="cd19757">
    <property type="entry name" value="Bbox1"/>
    <property type="match status" value="1"/>
</dbReference>
<gene>
    <name evidence="3" type="ORF">M0813_15643</name>
</gene>
<dbReference type="InterPro" id="IPR006571">
    <property type="entry name" value="TLDc_dom"/>
</dbReference>
<dbReference type="CDD" id="cd19769">
    <property type="entry name" value="Bbox2_TRIM16-like"/>
    <property type="match status" value="1"/>
</dbReference>
<dbReference type="SUPFAM" id="SSF57845">
    <property type="entry name" value="B-box zinc-binding domain"/>
    <property type="match status" value="1"/>
</dbReference>
<keyword evidence="1" id="KW-0175">Coiled coil</keyword>
<dbReference type="PANTHER" id="PTHR25462:SF296">
    <property type="entry name" value="MEIOTIC P26, ISOFORM F"/>
    <property type="match status" value="1"/>
</dbReference>
<feature type="domain" description="C2H2-type" evidence="2">
    <location>
        <begin position="42"/>
        <end position="63"/>
    </location>
</feature>
<comment type="caution">
    <text evidence="3">The sequence shown here is derived from an EMBL/GenBank/DDBJ whole genome shotgun (WGS) entry which is preliminary data.</text>
</comment>
<evidence type="ECO:0000313" key="3">
    <source>
        <dbReference type="EMBL" id="KAJ6250827.1"/>
    </source>
</evidence>
<sequence length="565" mass="67648">MEQQNNEFQEETANLPIEKKKDIKYCVECLKKGIKKDPKYLCKNCNDYYCKEHEKQFHQNKGHQSHERIKIKQIASFSSSHSSSTQSCLEITLDQFGLICLIHKIQKEFFCYQDKELVCYKCAIQYHKGHDIKALDEFDQQSWTKLMEFNPKIKELTNYNQTQLEEFKNKYKDQIKQSLENRKQKLLKIDNLKENIRNEKIKVKNKIEKNYKKLKKELKNKNEKIKNLINKEYFQTENQLNLQLQEEKENINLFKCLEKHLDLLNQAKKNKNNLQIFIQKWRLNKLINLLNNPISKIDFKRFKIKEKGNTEKEKEIKKVQYSNQYLIQKQIELINNIRFLEIENEISIEKSKYQFEKKKFHNNEYITFSLKLKNYFNDPILNINDLDIKLSFIDSANDQNKINVERLDFQLINHKLGNFQTQFKIQTKGTYIVNFQINQVEFPEKIIKIISEKSPSNILPLELFKRLKRNLPKKLKLHLNFQLDKDPRDIELWHKKCDNKGKSLIICKNHLGYIFGAYSDIGFGKGDCRKESSESFLFYCGNNIKNLFFKILYLSGSDNENGYNN</sequence>
<dbReference type="Pfam" id="PF07534">
    <property type="entry name" value="TLD"/>
    <property type="match status" value="1"/>
</dbReference>
<reference evidence="3" key="1">
    <citation type="submission" date="2022-08" db="EMBL/GenBank/DDBJ databases">
        <title>Novel sulfate-reducing endosymbionts in the free-living metamonad Anaeramoeba.</title>
        <authorList>
            <person name="Jerlstrom-Hultqvist J."/>
            <person name="Cepicka I."/>
            <person name="Gallot-Lavallee L."/>
            <person name="Salas-Leiva D."/>
            <person name="Curtis B.A."/>
            <person name="Zahonova K."/>
            <person name="Pipaliya S."/>
            <person name="Dacks J."/>
            <person name="Roger A.J."/>
        </authorList>
    </citation>
    <scope>NUCLEOTIDE SEQUENCE</scope>
    <source>
        <strain evidence="3">Schooner1</strain>
    </source>
</reference>
<dbReference type="InterPro" id="IPR013087">
    <property type="entry name" value="Znf_C2H2_type"/>
</dbReference>
<dbReference type="PANTHER" id="PTHR25462">
    <property type="entry name" value="BONUS, ISOFORM C-RELATED"/>
    <property type="match status" value="1"/>
</dbReference>